<sequence length="2114" mass="220281">MARTTVKMGRSSPLQLALEARMMFDAAAVATAVEVADATDTAQADVAVAADVVEKPMIGAEPGAMSLVERIEISSPDVSWESLFKGVKDIVRVDGQIYVVTVTEDFVWDEASGTGGYVMNGKLHVLQPDGSGDLSRAWSIGNDAIAALAGAEQIQASADGSMLFVTGSQGTALFGRDATTGALTSMGTLASNPEDGSYGTISQVVQHGQNRLYATSDDGSLLVFERNSGSTAWRVAHQYSDAGETGIQLDGANALIRSNDGNYLFVGTSGGNTLASVFRIGTDGQLTFVAAAQGLDHGADSQYFTSTLTLSPDGTRLYAFDSGNNVLRALSINATTGVLSELGTTTVGSRQSGIIDLIATTDGSALIAIRDNGVDLYAIGSDGIPTMKRTYDALGEGLRSLRGATLSEDGTQLYLAKGDEYSEKLLLVQLKPEDIQYREGTDPVALLPGGTLADPQLDAADNYRNASIAVERMDTGKGTHDAFSFKTGDGWTFNNNTVLLNGVQVASFTVSGGVLTMTFTADISRQDAQNALRRIVYENRSNDPTKDGSAANFKITLNDGSQNLAELSLDVALQGVNNPPVVSTDAVQTDFYAEGEPVKLFENTQIDTVEAGQTIWQIILKIDAIDENGVLIVDGGGKIPLDKATSGTATTGTGRTYMVTLDRTAGTTTVIVYVTGSSAEAAAQVVNGLAYSNGGENPSGDRTFTLRIKDNGGFETDADGKNLRNDEGEAASKAVVTLNAAQGTNTAPVLDNGADVEYREQAAPVPLAPGATLQDTQMDAFNGGLGNYDGAVLTIRLGEGKSTADALGFQAGHDLSVNGNTLLKAGKAIGTLTNQDGVLTIRFSDGAGVKPTSVDVQNTLRQITYANSSDVPAASVAVAITLADQRGLVSEVLALSIQIEAVNDKPVMVVDPVLSLGDLSSLQVLDGLDGFSKPVFSTVSTAGDRVYVVDDQGAIALFSRNLDSGRLTHVETFAAQETIKQLVLSGDGSSVYALAGSGNAILRFSSDADGKLTHEETIVDDYAVHGSSLYSMQGLTLSEDGESLYLTNSYALLEFSRDIQSGELQWVGKHEGSMFNAPYLWSPTEVVSKGDLVYVVTSPSGSYGKPALIVYQRDAEGGISLLTYAANTETDAAGKALSLGGLKHLSVSADGRTILISSDRQIDVFSLDIEKGALTHQHTLAVDADVRDIALTDHGRALFVTLADGSFKRYAVENGGLSDSLTDLGNVGHILPIKDGGIVVVGDKLHVLRAPDVPAPVYTTGGEPIAVFPALRISDVELDAAGNGQGNYAGAFLKVTGDAGSLFGFAGKDGYELVGNEIRLDGKVIATFEQEGDTLEVRFGDAVTTVQANAVLRQIDYAWQGTETSGSVVLRVQFNDSDLFTELEVSVAINAVPLPGTDDYALPTRIVGRDYPPIVLPESLFNDADGDRLAWEIDNLPPGVTFDPDTRTLSGMPDAPWSGVLRITVTDKGNMSATRDFAWAIEANAEPVPVAGTVNVPPVAVGAAFDYALPAVSELFSDANNDALTLDVEGLPAGLSFDPATGRIVGVLSVAGRFEFVLKVTDPSGASASRTVSLDVANVPPVVTVVPGSNLEYIENGSAVVVFDDVAIDVRGASETVTQIVLRLDNVVDIGHETLVIDGTTIVLRAGASGLTAGGHAYAILQDGTSLRLTLTAAASGLPAAQAEGLLEGIRYASTSDNPSVSQPRVIALVSVRDSGSTAGGGSDTVQLSGVESSITLVAVNDAPQASGQLGGVQAEVQQEFSYTLPTNLFSDPEGDAFSLSVTGLPAGLTFDAATGTISGTPAATAIGSHTVVITATDIHGASSSVTLALQVNSLMDGATLSQLQPDHALSRDVSASSGSLTSPYAGIWQTDTAQRHQILAEAWAGVPGIGGRPLGYSSLTMAGLSADPGLRGLPFYLTDTPRSEWERELEQRRIERPAATSLADHGGGTLHATRETVRGTAQWDAIQGHYQYQLPDGLFSGRQAVVSVVLVQADGSPLPEGIRLDARTGRIIATGSSGQWDLVLVAQTQDGRAVQVPVVLNVPESAADVAAAGRQEAVVALTEDLQPGAKVAVSDQIRMQAAPSLVQDAQRLLGLLGAAPQQEERPAGERAAA</sequence>
<dbReference type="PANTHER" id="PTHR30344">
    <property type="entry name" value="6-PHOSPHOGLUCONOLACTONASE-RELATED"/>
    <property type="match status" value="1"/>
</dbReference>
<dbReference type="InterPro" id="IPR013783">
    <property type="entry name" value="Ig-like_fold"/>
</dbReference>
<evidence type="ECO:0000259" key="2">
    <source>
        <dbReference type="SMART" id="SM00736"/>
    </source>
</evidence>
<dbReference type="RefSeq" id="WP_109062803.1">
    <property type="nucleotide sequence ID" value="NZ_QETA01000007.1"/>
</dbReference>
<accession>A0A2V1JTZ3</accession>
<organism evidence="3 4">
    <name type="scientific">Corticimicrobacter populi</name>
    <dbReference type="NCBI Taxonomy" id="2175229"/>
    <lineage>
        <taxon>Bacteria</taxon>
        <taxon>Pseudomonadati</taxon>
        <taxon>Pseudomonadota</taxon>
        <taxon>Betaproteobacteria</taxon>
        <taxon>Burkholderiales</taxon>
        <taxon>Alcaligenaceae</taxon>
        <taxon>Corticimicrobacter</taxon>
    </lineage>
</organism>
<reference evidence="4" key="1">
    <citation type="submission" date="2018-05" db="EMBL/GenBank/DDBJ databases">
        <authorList>
            <person name="Li Y."/>
        </authorList>
    </citation>
    <scope>NUCLEOTIDE SEQUENCE [LARGE SCALE GENOMIC DNA]</scope>
    <source>
        <strain evidence="4">3d-2-2</strain>
    </source>
</reference>
<dbReference type="GO" id="GO:0006006">
    <property type="term" value="P:glucose metabolic process"/>
    <property type="evidence" value="ECO:0007669"/>
    <property type="project" value="UniProtKB-KW"/>
</dbReference>
<dbReference type="Gene3D" id="2.130.10.10">
    <property type="entry name" value="YVTN repeat-like/Quinoprotein amine dehydrogenase"/>
    <property type="match status" value="4"/>
</dbReference>
<evidence type="ECO:0000256" key="1">
    <source>
        <dbReference type="ARBA" id="ARBA00022526"/>
    </source>
</evidence>
<dbReference type="SMART" id="SM00736">
    <property type="entry name" value="CADG"/>
    <property type="match status" value="2"/>
</dbReference>
<gene>
    <name evidence="3" type="ORF">DD235_14390</name>
</gene>
<dbReference type="SUPFAM" id="SSF49313">
    <property type="entry name" value="Cadherin-like"/>
    <property type="match status" value="3"/>
</dbReference>
<dbReference type="Gene3D" id="2.60.40.10">
    <property type="entry name" value="Immunoglobulins"/>
    <property type="match status" value="3"/>
</dbReference>
<dbReference type="Pfam" id="PF05345">
    <property type="entry name" value="He_PIG"/>
    <property type="match status" value="3"/>
</dbReference>
<dbReference type="Proteomes" id="UP000245212">
    <property type="component" value="Unassembled WGS sequence"/>
</dbReference>
<feature type="domain" description="Dystroglycan-type cadherin-like" evidence="2">
    <location>
        <begin position="1488"/>
        <end position="1583"/>
    </location>
</feature>
<name>A0A2V1JTZ3_9BURK</name>
<keyword evidence="1" id="KW-0119">Carbohydrate metabolism</keyword>
<feature type="domain" description="Dystroglycan-type cadherin-like" evidence="2">
    <location>
        <begin position="1745"/>
        <end position="1839"/>
    </location>
</feature>
<protein>
    <recommendedName>
        <fullName evidence="2">Dystroglycan-type cadherin-like domain-containing protein</fullName>
    </recommendedName>
</protein>
<dbReference type="SUPFAM" id="SSF69322">
    <property type="entry name" value="Tricorn protease domain 2"/>
    <property type="match status" value="1"/>
</dbReference>
<evidence type="ECO:0000313" key="3">
    <source>
        <dbReference type="EMBL" id="PWF21459.1"/>
    </source>
</evidence>
<evidence type="ECO:0000313" key="4">
    <source>
        <dbReference type="Proteomes" id="UP000245212"/>
    </source>
</evidence>
<dbReference type="InterPro" id="IPR015943">
    <property type="entry name" value="WD40/YVTN_repeat-like_dom_sf"/>
</dbReference>
<keyword evidence="1" id="KW-0313">Glucose metabolism</keyword>
<dbReference type="Pfam" id="PF08450">
    <property type="entry name" value="SGL"/>
    <property type="match status" value="1"/>
</dbReference>
<dbReference type="InterPro" id="IPR006644">
    <property type="entry name" value="Cadg"/>
</dbReference>
<proteinExistence type="predicted"/>
<comment type="caution">
    <text evidence="3">The sequence shown here is derived from an EMBL/GenBank/DDBJ whole genome shotgun (WGS) entry which is preliminary data.</text>
</comment>
<dbReference type="GO" id="GO:0017057">
    <property type="term" value="F:6-phosphogluconolactonase activity"/>
    <property type="evidence" value="ECO:0007669"/>
    <property type="project" value="TreeGrafter"/>
</dbReference>
<dbReference type="GO" id="GO:0005509">
    <property type="term" value="F:calcium ion binding"/>
    <property type="evidence" value="ECO:0007669"/>
    <property type="project" value="InterPro"/>
</dbReference>
<dbReference type="SUPFAM" id="SSF63829">
    <property type="entry name" value="Calcium-dependent phosphotriesterase"/>
    <property type="match status" value="1"/>
</dbReference>
<dbReference type="PANTHER" id="PTHR30344:SF1">
    <property type="entry name" value="6-PHOSPHOGLUCONOLACTONASE"/>
    <property type="match status" value="1"/>
</dbReference>
<dbReference type="EMBL" id="QETA01000007">
    <property type="protein sequence ID" value="PWF21459.1"/>
    <property type="molecule type" value="Genomic_DNA"/>
</dbReference>
<keyword evidence="4" id="KW-1185">Reference proteome</keyword>
<dbReference type="GO" id="GO:0016020">
    <property type="term" value="C:membrane"/>
    <property type="evidence" value="ECO:0007669"/>
    <property type="project" value="InterPro"/>
</dbReference>
<dbReference type="InterPro" id="IPR015919">
    <property type="entry name" value="Cadherin-like_sf"/>
</dbReference>
<dbReference type="InterPro" id="IPR013658">
    <property type="entry name" value="SGL"/>
</dbReference>
<dbReference type="InterPro" id="IPR050282">
    <property type="entry name" value="Cycloisomerase_2"/>
</dbReference>